<protein>
    <submittedName>
        <fullName evidence="1">Uncharacterized protein</fullName>
    </submittedName>
</protein>
<dbReference type="Proteomes" id="UP000050911">
    <property type="component" value="Unassembled WGS sequence"/>
</dbReference>
<evidence type="ECO:0000313" key="2">
    <source>
        <dbReference type="Proteomes" id="UP000050911"/>
    </source>
</evidence>
<keyword evidence="2" id="KW-1185">Reference proteome</keyword>
<dbReference type="PATRIC" id="fig|1302272.5.peg.1938"/>
<name>A0A0R1HP05_9LACO</name>
<dbReference type="STRING" id="1302272.FC96_GL001904"/>
<dbReference type="RefSeq" id="WP_054660743.1">
    <property type="nucleotide sequence ID" value="NZ_AZCX01000004.1"/>
</dbReference>
<dbReference type="AlphaFoldDB" id="A0A0R1HP05"/>
<accession>A0A0R1HP05</accession>
<proteinExistence type="predicted"/>
<reference evidence="1 2" key="1">
    <citation type="journal article" date="2015" name="Genome Announc.">
        <title>Expanding the biotechnology potential of lactobacilli through comparative genomics of 213 strains and associated genera.</title>
        <authorList>
            <person name="Sun Z."/>
            <person name="Harris H.M."/>
            <person name="McCann A."/>
            <person name="Guo C."/>
            <person name="Argimon S."/>
            <person name="Zhang W."/>
            <person name="Yang X."/>
            <person name="Jeffery I.B."/>
            <person name="Cooney J.C."/>
            <person name="Kagawa T.F."/>
            <person name="Liu W."/>
            <person name="Song Y."/>
            <person name="Salvetti E."/>
            <person name="Wrobel A."/>
            <person name="Rasinkangas P."/>
            <person name="Parkhill J."/>
            <person name="Rea M.C."/>
            <person name="O'Sullivan O."/>
            <person name="Ritari J."/>
            <person name="Douillard F.P."/>
            <person name="Paul Ross R."/>
            <person name="Yang R."/>
            <person name="Briner A.E."/>
            <person name="Felis G.E."/>
            <person name="de Vos W.M."/>
            <person name="Barrangou R."/>
            <person name="Klaenhammer T.R."/>
            <person name="Caufield P.W."/>
            <person name="Cui Y."/>
            <person name="Zhang H."/>
            <person name="O'Toole P.W."/>
        </authorList>
    </citation>
    <scope>NUCLEOTIDE SEQUENCE [LARGE SCALE GENOMIC DNA]</scope>
    <source>
        <strain evidence="1 2">JCM 15530</strain>
    </source>
</reference>
<organism evidence="1 2">
    <name type="scientific">Secundilactobacillus kimchicus JCM 15530</name>
    <dbReference type="NCBI Taxonomy" id="1302272"/>
    <lineage>
        <taxon>Bacteria</taxon>
        <taxon>Bacillati</taxon>
        <taxon>Bacillota</taxon>
        <taxon>Bacilli</taxon>
        <taxon>Lactobacillales</taxon>
        <taxon>Lactobacillaceae</taxon>
        <taxon>Secundilactobacillus</taxon>
    </lineage>
</organism>
<gene>
    <name evidence="1" type="ORF">FC96_GL001904</name>
</gene>
<comment type="caution">
    <text evidence="1">The sequence shown here is derived from an EMBL/GenBank/DDBJ whole genome shotgun (WGS) entry which is preliminary data.</text>
</comment>
<sequence length="100" mass="11139">MIDPYSLYPSGTVTNALDYEGNRLEAGTQVWRYDGLNFPTNEWDIENEILKQILKHTTPKQMASTLLDEIEPGDTWDRGLVALGALLGRINGLGAFEEGL</sequence>
<dbReference type="EMBL" id="AZCX01000004">
    <property type="protein sequence ID" value="KRK48168.1"/>
    <property type="molecule type" value="Genomic_DNA"/>
</dbReference>
<evidence type="ECO:0000313" key="1">
    <source>
        <dbReference type="EMBL" id="KRK48168.1"/>
    </source>
</evidence>